<dbReference type="AlphaFoldDB" id="A0A7C0U291"/>
<dbReference type="GO" id="GO:0006281">
    <property type="term" value="P:DNA repair"/>
    <property type="evidence" value="ECO:0007669"/>
    <property type="project" value="TreeGrafter"/>
</dbReference>
<dbReference type="EMBL" id="DRBS01000117">
    <property type="protein sequence ID" value="HDD43813.1"/>
    <property type="molecule type" value="Genomic_DNA"/>
</dbReference>
<dbReference type="EC" id="3.1.3.18" evidence="4"/>
<gene>
    <name evidence="5" type="ORF">ENG63_02990</name>
</gene>
<dbReference type="GO" id="GO:0008967">
    <property type="term" value="F:phosphoglycolate phosphatase activity"/>
    <property type="evidence" value="ECO:0007669"/>
    <property type="project" value="UniProtKB-EC"/>
</dbReference>
<dbReference type="SUPFAM" id="SSF56784">
    <property type="entry name" value="HAD-like"/>
    <property type="match status" value="1"/>
</dbReference>
<reference evidence="5" key="1">
    <citation type="journal article" date="2020" name="mSystems">
        <title>Genome- and Community-Level Interaction Insights into Carbon Utilization and Element Cycling Functions of Hydrothermarchaeota in Hydrothermal Sediment.</title>
        <authorList>
            <person name="Zhou Z."/>
            <person name="Liu Y."/>
            <person name="Xu W."/>
            <person name="Pan J."/>
            <person name="Luo Z.H."/>
            <person name="Li M."/>
        </authorList>
    </citation>
    <scope>NUCLEOTIDE SEQUENCE [LARGE SCALE GENOMIC DNA]</scope>
    <source>
        <strain evidence="5">HyVt-233</strain>
    </source>
</reference>
<dbReference type="InterPro" id="IPR041492">
    <property type="entry name" value="HAD_2"/>
</dbReference>
<dbReference type="InterPro" id="IPR050155">
    <property type="entry name" value="HAD-like_hydrolase_sf"/>
</dbReference>
<dbReference type="GO" id="GO:0005829">
    <property type="term" value="C:cytosol"/>
    <property type="evidence" value="ECO:0007669"/>
    <property type="project" value="TreeGrafter"/>
</dbReference>
<dbReference type="SFLD" id="SFLDG01129">
    <property type="entry name" value="C1.5:_HAD__Beta-PGM__Phosphata"/>
    <property type="match status" value="1"/>
</dbReference>
<evidence type="ECO:0000256" key="2">
    <source>
        <dbReference type="ARBA" id="ARBA00004818"/>
    </source>
</evidence>
<dbReference type="Gene3D" id="1.10.150.240">
    <property type="entry name" value="Putative phosphatase, domain 2"/>
    <property type="match status" value="1"/>
</dbReference>
<dbReference type="SFLD" id="SFLDS00003">
    <property type="entry name" value="Haloacid_Dehalogenase"/>
    <property type="match status" value="1"/>
</dbReference>
<protein>
    <recommendedName>
        <fullName evidence="4">phosphoglycolate phosphatase</fullName>
        <ecNumber evidence="4">3.1.3.18</ecNumber>
    </recommendedName>
</protein>
<evidence type="ECO:0000256" key="4">
    <source>
        <dbReference type="ARBA" id="ARBA00013078"/>
    </source>
</evidence>
<dbReference type="Pfam" id="PF13419">
    <property type="entry name" value="HAD_2"/>
    <property type="match status" value="1"/>
</dbReference>
<evidence type="ECO:0000313" key="5">
    <source>
        <dbReference type="EMBL" id="HDD43813.1"/>
    </source>
</evidence>
<name>A0A7C0U291_DESA2</name>
<evidence type="ECO:0000256" key="3">
    <source>
        <dbReference type="ARBA" id="ARBA00006171"/>
    </source>
</evidence>
<evidence type="ECO:0000256" key="1">
    <source>
        <dbReference type="ARBA" id="ARBA00000830"/>
    </source>
</evidence>
<dbReference type="Proteomes" id="UP000886289">
    <property type="component" value="Unassembled WGS sequence"/>
</dbReference>
<dbReference type="Gene3D" id="3.40.50.1000">
    <property type="entry name" value="HAD superfamily/HAD-like"/>
    <property type="match status" value="1"/>
</dbReference>
<accession>A0A7C0U291</accession>
<proteinExistence type="inferred from homology"/>
<comment type="catalytic activity">
    <reaction evidence="1">
        <text>2-phosphoglycolate + H2O = glycolate + phosphate</text>
        <dbReference type="Rhea" id="RHEA:14369"/>
        <dbReference type="ChEBI" id="CHEBI:15377"/>
        <dbReference type="ChEBI" id="CHEBI:29805"/>
        <dbReference type="ChEBI" id="CHEBI:43474"/>
        <dbReference type="ChEBI" id="CHEBI:58033"/>
        <dbReference type="EC" id="3.1.3.18"/>
    </reaction>
</comment>
<dbReference type="InterPro" id="IPR036412">
    <property type="entry name" value="HAD-like_sf"/>
</dbReference>
<dbReference type="InterPro" id="IPR023214">
    <property type="entry name" value="HAD_sf"/>
</dbReference>
<comment type="caution">
    <text evidence="5">The sequence shown here is derived from an EMBL/GenBank/DDBJ whole genome shotgun (WGS) entry which is preliminary data.</text>
</comment>
<comment type="similarity">
    <text evidence="3">Belongs to the HAD-like hydrolase superfamily. CbbY/CbbZ/Gph/YieH family.</text>
</comment>
<sequence length="227" mass="25650">MKLVLFDVDNTLIRTPKSHIFAFLSAIKDVYGIEITLEEFKKADTPGLTDPEILFSVLADKISKNFIEEKLLFCLKQIENFFPKYLINETLEILPGVKKLLEILIKNNTALGIVTGNLESIAWKKLKKANIDFYFSIGAFGSDLKQRADLVKLAIKRAKKHFNQSFDFIYLIGDTPRDVAAGKKVGINTIAVATGNCPKEVLKETEADLVVENLLENRLLEYLNVKR</sequence>
<dbReference type="InterPro" id="IPR023198">
    <property type="entry name" value="PGP-like_dom2"/>
</dbReference>
<dbReference type="PANTHER" id="PTHR43434">
    <property type="entry name" value="PHOSPHOGLYCOLATE PHOSPHATASE"/>
    <property type="match status" value="1"/>
</dbReference>
<comment type="pathway">
    <text evidence="2">Organic acid metabolism; glycolate biosynthesis; glycolate from 2-phosphoglycolate: step 1/1.</text>
</comment>
<keyword evidence="5" id="KW-0378">Hydrolase</keyword>
<organism evidence="5">
    <name type="scientific">Desulfofervidus auxilii</name>
    <dbReference type="NCBI Taxonomy" id="1621989"/>
    <lineage>
        <taxon>Bacteria</taxon>
        <taxon>Pseudomonadati</taxon>
        <taxon>Thermodesulfobacteriota</taxon>
        <taxon>Candidatus Desulfofervidia</taxon>
        <taxon>Candidatus Desulfofervidales</taxon>
        <taxon>Candidatus Desulfofervidaceae</taxon>
        <taxon>Candidatus Desulfofervidus</taxon>
    </lineage>
</organism>
<dbReference type="PANTHER" id="PTHR43434:SF1">
    <property type="entry name" value="PHOSPHOGLYCOLATE PHOSPHATASE"/>
    <property type="match status" value="1"/>
</dbReference>